<dbReference type="AlphaFoldDB" id="A0A2A6BUX0"/>
<evidence type="ECO:0000256" key="1">
    <source>
        <dbReference type="SAM" id="MobiDB-lite"/>
    </source>
</evidence>
<protein>
    <submittedName>
        <fullName evidence="2">Uncharacterized protein</fullName>
    </submittedName>
</protein>
<name>A0A2A6BUX0_PRIPA</name>
<feature type="compositionally biased region" description="Basic and acidic residues" evidence="1">
    <location>
        <begin position="56"/>
        <end position="66"/>
    </location>
</feature>
<evidence type="ECO:0000313" key="2">
    <source>
        <dbReference type="EnsemblMetazoa" id="PPA32913.1"/>
    </source>
</evidence>
<evidence type="ECO:0000313" key="3">
    <source>
        <dbReference type="Proteomes" id="UP000005239"/>
    </source>
</evidence>
<keyword evidence="3" id="KW-1185">Reference proteome</keyword>
<reference evidence="3" key="1">
    <citation type="journal article" date="2008" name="Nat. Genet.">
        <title>The Pristionchus pacificus genome provides a unique perspective on nematode lifestyle and parasitism.</title>
        <authorList>
            <person name="Dieterich C."/>
            <person name="Clifton S.W."/>
            <person name="Schuster L.N."/>
            <person name="Chinwalla A."/>
            <person name="Delehaunty K."/>
            <person name="Dinkelacker I."/>
            <person name="Fulton L."/>
            <person name="Fulton R."/>
            <person name="Godfrey J."/>
            <person name="Minx P."/>
            <person name="Mitreva M."/>
            <person name="Roeseler W."/>
            <person name="Tian H."/>
            <person name="Witte H."/>
            <person name="Yang S.P."/>
            <person name="Wilson R.K."/>
            <person name="Sommer R.J."/>
        </authorList>
    </citation>
    <scope>NUCLEOTIDE SEQUENCE [LARGE SCALE GENOMIC DNA]</scope>
    <source>
        <strain evidence="3">PS312</strain>
    </source>
</reference>
<dbReference type="Proteomes" id="UP000005239">
    <property type="component" value="Unassembled WGS sequence"/>
</dbReference>
<feature type="compositionally biased region" description="Low complexity" evidence="1">
    <location>
        <begin position="32"/>
        <end position="46"/>
    </location>
</feature>
<organism evidence="2 3">
    <name type="scientific">Pristionchus pacificus</name>
    <name type="common">Parasitic nematode worm</name>
    <dbReference type="NCBI Taxonomy" id="54126"/>
    <lineage>
        <taxon>Eukaryota</taxon>
        <taxon>Metazoa</taxon>
        <taxon>Ecdysozoa</taxon>
        <taxon>Nematoda</taxon>
        <taxon>Chromadorea</taxon>
        <taxon>Rhabditida</taxon>
        <taxon>Rhabditina</taxon>
        <taxon>Diplogasteromorpha</taxon>
        <taxon>Diplogasteroidea</taxon>
        <taxon>Neodiplogasteridae</taxon>
        <taxon>Pristionchus</taxon>
    </lineage>
</organism>
<reference evidence="2" key="2">
    <citation type="submission" date="2022-06" db="UniProtKB">
        <authorList>
            <consortium name="EnsemblMetazoa"/>
        </authorList>
    </citation>
    <scope>IDENTIFICATION</scope>
    <source>
        <strain evidence="2">PS312</strain>
    </source>
</reference>
<dbReference type="EnsemblMetazoa" id="PPA32913.1">
    <property type="protein sequence ID" value="PPA32913.1"/>
    <property type="gene ID" value="WBGene00205773"/>
</dbReference>
<accession>A0A2A6BUX0</accession>
<accession>A0A8R1UIU7</accession>
<feature type="region of interest" description="Disordered" evidence="1">
    <location>
        <begin position="12"/>
        <end position="66"/>
    </location>
</feature>
<proteinExistence type="predicted"/>
<gene>
    <name evidence="2" type="primary">WBGene00205773</name>
</gene>
<sequence length="134" mass="14928">MTTACLQPTAAAAANRANCPSRPGPSVYPSTRIRSLRGLPSSLLSLIDPNEDEEGKENPRELESMSDRLQYTTAVIRLCDNRMATEGQARFARSIIYDIYTKYQHPARLLTRAPSERPKEGGGEDTKSGILYYY</sequence>